<reference evidence="2" key="1">
    <citation type="journal article" date="2023" name="Mol. Phylogenet. Evol.">
        <title>Genome-scale phylogeny and comparative genomics of the fungal order Sordariales.</title>
        <authorList>
            <person name="Hensen N."/>
            <person name="Bonometti L."/>
            <person name="Westerberg I."/>
            <person name="Brannstrom I.O."/>
            <person name="Guillou S."/>
            <person name="Cros-Aarteil S."/>
            <person name="Calhoun S."/>
            <person name="Haridas S."/>
            <person name="Kuo A."/>
            <person name="Mondo S."/>
            <person name="Pangilinan J."/>
            <person name="Riley R."/>
            <person name="LaButti K."/>
            <person name="Andreopoulos B."/>
            <person name="Lipzen A."/>
            <person name="Chen C."/>
            <person name="Yan M."/>
            <person name="Daum C."/>
            <person name="Ng V."/>
            <person name="Clum A."/>
            <person name="Steindorff A."/>
            <person name="Ohm R.A."/>
            <person name="Martin F."/>
            <person name="Silar P."/>
            <person name="Natvig D.O."/>
            <person name="Lalanne C."/>
            <person name="Gautier V."/>
            <person name="Ament-Velasquez S.L."/>
            <person name="Kruys A."/>
            <person name="Hutchinson M.I."/>
            <person name="Powell A.J."/>
            <person name="Barry K."/>
            <person name="Miller A.N."/>
            <person name="Grigoriev I.V."/>
            <person name="Debuchy R."/>
            <person name="Gladieux P."/>
            <person name="Hiltunen Thoren M."/>
            <person name="Johannesson H."/>
        </authorList>
    </citation>
    <scope>NUCLEOTIDE SEQUENCE</scope>
    <source>
        <strain evidence="2">PSN243</strain>
    </source>
</reference>
<organism evidence="2 3">
    <name type="scientific">Podospora aff. communis PSN243</name>
    <dbReference type="NCBI Taxonomy" id="3040156"/>
    <lineage>
        <taxon>Eukaryota</taxon>
        <taxon>Fungi</taxon>
        <taxon>Dikarya</taxon>
        <taxon>Ascomycota</taxon>
        <taxon>Pezizomycotina</taxon>
        <taxon>Sordariomycetes</taxon>
        <taxon>Sordariomycetidae</taxon>
        <taxon>Sordariales</taxon>
        <taxon>Podosporaceae</taxon>
        <taxon>Podospora</taxon>
    </lineage>
</organism>
<keyword evidence="3" id="KW-1185">Reference proteome</keyword>
<feature type="region of interest" description="Disordered" evidence="1">
    <location>
        <begin position="26"/>
        <end position="94"/>
    </location>
</feature>
<accession>A0AAV9GT41</accession>
<dbReference type="Proteomes" id="UP001321760">
    <property type="component" value="Unassembled WGS sequence"/>
</dbReference>
<sequence>MEPPSPSDRRAGGGPQIYVHVEFGMSWNKKPPKNHEITFKSRNLREREPHAPRRAAAPSTTNYLAAIHTFEERRSRNRQPHRVRTEPGESQHVRRNLGYHNEHQMQEYYHIDPPPYTGDSDDHEDARLVRGESRPSHERGRSAPPPTGENPWQQDSTTEPWITPADQWKALPAEPSQFRLGEGGMPWSAWSWPLEYQADGSPGPSHDYYSDEGMSSRSGPARDRPDFSSSHAMASSFPPGSSILPRHDESGRARDLGALSAAMMTVDNGFENQWWNQGDRLVVNPDDRQSPEPRGWSEGLGAPLDEERERYSLATTGSVVSPLTAGSESPVPHFQSLGRSLSTRSEELFFQR</sequence>
<feature type="region of interest" description="Disordered" evidence="1">
    <location>
        <begin position="282"/>
        <end position="338"/>
    </location>
</feature>
<feature type="compositionally biased region" description="Basic and acidic residues" evidence="1">
    <location>
        <begin position="33"/>
        <end position="51"/>
    </location>
</feature>
<feature type="compositionally biased region" description="Polar residues" evidence="1">
    <location>
        <begin position="313"/>
        <end position="327"/>
    </location>
</feature>
<feature type="region of interest" description="Disordered" evidence="1">
    <location>
        <begin position="198"/>
        <end position="249"/>
    </location>
</feature>
<dbReference type="AlphaFoldDB" id="A0AAV9GT41"/>
<feature type="region of interest" description="Disordered" evidence="1">
    <location>
        <begin position="129"/>
        <end position="159"/>
    </location>
</feature>
<evidence type="ECO:0000313" key="3">
    <source>
        <dbReference type="Proteomes" id="UP001321760"/>
    </source>
</evidence>
<proteinExistence type="predicted"/>
<dbReference type="EMBL" id="MU865925">
    <property type="protein sequence ID" value="KAK4452044.1"/>
    <property type="molecule type" value="Genomic_DNA"/>
</dbReference>
<gene>
    <name evidence="2" type="ORF">QBC34DRAFT_293923</name>
</gene>
<evidence type="ECO:0000313" key="2">
    <source>
        <dbReference type="EMBL" id="KAK4452044.1"/>
    </source>
</evidence>
<reference evidence="2" key="2">
    <citation type="submission" date="2023-05" db="EMBL/GenBank/DDBJ databases">
        <authorList>
            <consortium name="Lawrence Berkeley National Laboratory"/>
            <person name="Steindorff A."/>
            <person name="Hensen N."/>
            <person name="Bonometti L."/>
            <person name="Westerberg I."/>
            <person name="Brannstrom I.O."/>
            <person name="Guillou S."/>
            <person name="Cros-Aarteil S."/>
            <person name="Calhoun S."/>
            <person name="Haridas S."/>
            <person name="Kuo A."/>
            <person name="Mondo S."/>
            <person name="Pangilinan J."/>
            <person name="Riley R."/>
            <person name="Labutti K."/>
            <person name="Andreopoulos B."/>
            <person name="Lipzen A."/>
            <person name="Chen C."/>
            <person name="Yanf M."/>
            <person name="Daum C."/>
            <person name="Ng V."/>
            <person name="Clum A."/>
            <person name="Ohm R."/>
            <person name="Martin F."/>
            <person name="Silar P."/>
            <person name="Natvig D."/>
            <person name="Lalanne C."/>
            <person name="Gautier V."/>
            <person name="Ament-Velasquez S.L."/>
            <person name="Kruys A."/>
            <person name="Hutchinson M.I."/>
            <person name="Powell A.J."/>
            <person name="Barry K."/>
            <person name="Miller A.N."/>
            <person name="Grigoriev I.V."/>
            <person name="Debuchy R."/>
            <person name="Gladieux P."/>
            <person name="Thoren M.H."/>
            <person name="Johannesson H."/>
        </authorList>
    </citation>
    <scope>NUCLEOTIDE SEQUENCE</scope>
    <source>
        <strain evidence="2">PSN243</strain>
    </source>
</reference>
<comment type="caution">
    <text evidence="2">The sequence shown here is derived from an EMBL/GenBank/DDBJ whole genome shotgun (WGS) entry which is preliminary data.</text>
</comment>
<name>A0AAV9GT41_9PEZI</name>
<feature type="compositionally biased region" description="Basic and acidic residues" evidence="1">
    <location>
        <begin position="83"/>
        <end position="92"/>
    </location>
</feature>
<feature type="compositionally biased region" description="Basic and acidic residues" evidence="1">
    <location>
        <begin position="129"/>
        <end position="141"/>
    </location>
</feature>
<protein>
    <submittedName>
        <fullName evidence="2">Uncharacterized protein</fullName>
    </submittedName>
</protein>
<feature type="compositionally biased region" description="Polar residues" evidence="1">
    <location>
        <begin position="150"/>
        <end position="159"/>
    </location>
</feature>
<evidence type="ECO:0000256" key="1">
    <source>
        <dbReference type="SAM" id="MobiDB-lite"/>
    </source>
</evidence>